<dbReference type="Proteomes" id="UP001164472">
    <property type="component" value="Chromosome"/>
</dbReference>
<dbReference type="AlphaFoldDB" id="A0A9E8HFQ9"/>
<dbReference type="InterPro" id="IPR003738">
    <property type="entry name" value="SRAP"/>
</dbReference>
<evidence type="ECO:0000313" key="9">
    <source>
        <dbReference type="EMBL" id="UZW73800.1"/>
    </source>
</evidence>
<evidence type="ECO:0000256" key="1">
    <source>
        <dbReference type="ARBA" id="ARBA00008136"/>
    </source>
</evidence>
<dbReference type="EMBL" id="CP101527">
    <property type="protein sequence ID" value="UZW73800.1"/>
    <property type="molecule type" value="Genomic_DNA"/>
</dbReference>
<evidence type="ECO:0000256" key="6">
    <source>
        <dbReference type="ARBA" id="ARBA00023125"/>
    </source>
</evidence>
<keyword evidence="3" id="KW-0227">DNA damage</keyword>
<sequence>MCGRMNVTDDPFLRGLLDSIGVSSGQVIASPDIAPGAKLSIIRQAGGQRLVTDASWWLLLDQQTLKPNYRYTSFNSRYDKLNTPQSISFTSYRQGRCIVPASGFVEGLGDKKTYFQIEPIDSAIAFGGLYKEWLNNSTGELIYSASIITLPPHPKLKHIHPKSTPLMLPYTDKQTIDMWLNPEFTQVEAFQDLLHPTLHADLSVTQIDKPSKRNIIAERFVIAAD</sequence>
<dbReference type="GO" id="GO:0106300">
    <property type="term" value="P:protein-DNA covalent cross-linking repair"/>
    <property type="evidence" value="ECO:0007669"/>
    <property type="project" value="InterPro"/>
</dbReference>
<keyword evidence="6" id="KW-0238">DNA-binding</keyword>
<keyword evidence="4 8" id="KW-0378">Hydrolase</keyword>
<evidence type="ECO:0000256" key="5">
    <source>
        <dbReference type="ARBA" id="ARBA00023124"/>
    </source>
</evidence>
<dbReference type="GO" id="GO:0008233">
    <property type="term" value="F:peptidase activity"/>
    <property type="evidence" value="ECO:0007669"/>
    <property type="project" value="UniProtKB-KW"/>
</dbReference>
<keyword evidence="5" id="KW-0190">Covalent protein-DNA linkage</keyword>
<evidence type="ECO:0000256" key="4">
    <source>
        <dbReference type="ARBA" id="ARBA00022801"/>
    </source>
</evidence>
<dbReference type="KEGG" id="asem:NNL22_12215"/>
<dbReference type="Pfam" id="PF02586">
    <property type="entry name" value="SRAP"/>
    <property type="match status" value="1"/>
</dbReference>
<evidence type="ECO:0000256" key="7">
    <source>
        <dbReference type="ARBA" id="ARBA00023239"/>
    </source>
</evidence>
<dbReference type="GO" id="GO:0016829">
    <property type="term" value="F:lyase activity"/>
    <property type="evidence" value="ECO:0007669"/>
    <property type="project" value="UniProtKB-KW"/>
</dbReference>
<proteinExistence type="inferred from homology"/>
<evidence type="ECO:0000313" key="10">
    <source>
        <dbReference type="Proteomes" id="UP001164472"/>
    </source>
</evidence>
<dbReference type="GO" id="GO:0006508">
    <property type="term" value="P:proteolysis"/>
    <property type="evidence" value="ECO:0007669"/>
    <property type="project" value="UniProtKB-KW"/>
</dbReference>
<organism evidence="9 10">
    <name type="scientific">Alkalimarinus sediminis</name>
    <dbReference type="NCBI Taxonomy" id="1632866"/>
    <lineage>
        <taxon>Bacteria</taxon>
        <taxon>Pseudomonadati</taxon>
        <taxon>Pseudomonadota</taxon>
        <taxon>Gammaproteobacteria</taxon>
        <taxon>Alteromonadales</taxon>
        <taxon>Alteromonadaceae</taxon>
        <taxon>Alkalimarinus</taxon>
    </lineage>
</organism>
<dbReference type="PANTHER" id="PTHR13604">
    <property type="entry name" value="DC12-RELATED"/>
    <property type="match status" value="1"/>
</dbReference>
<evidence type="ECO:0000256" key="3">
    <source>
        <dbReference type="ARBA" id="ARBA00022763"/>
    </source>
</evidence>
<comment type="similarity">
    <text evidence="1 8">Belongs to the SOS response-associated peptidase family.</text>
</comment>
<dbReference type="EC" id="3.4.-.-" evidence="8"/>
<keyword evidence="10" id="KW-1185">Reference proteome</keyword>
<dbReference type="PANTHER" id="PTHR13604:SF0">
    <property type="entry name" value="ABASIC SITE PROCESSING PROTEIN HMCES"/>
    <property type="match status" value="1"/>
</dbReference>
<keyword evidence="7" id="KW-0456">Lyase</keyword>
<protein>
    <recommendedName>
        <fullName evidence="8">Abasic site processing protein</fullName>
        <ecNumber evidence="8">3.4.-.-</ecNumber>
    </recommendedName>
</protein>
<dbReference type="SUPFAM" id="SSF143081">
    <property type="entry name" value="BB1717-like"/>
    <property type="match status" value="1"/>
</dbReference>
<accession>A0A9E8HFQ9</accession>
<reference evidence="9" key="1">
    <citation type="submission" date="2022-07" db="EMBL/GenBank/DDBJ databases">
        <title>Alkalimarinus sp. nov., isolated from gut of a Alitta virens.</title>
        <authorList>
            <person name="Yang A.I."/>
            <person name="Shin N.-R."/>
        </authorList>
    </citation>
    <scope>NUCLEOTIDE SEQUENCE</scope>
    <source>
        <strain evidence="9">FA028</strain>
    </source>
</reference>
<dbReference type="InterPro" id="IPR036590">
    <property type="entry name" value="SRAP-like"/>
</dbReference>
<dbReference type="Gene3D" id="3.90.1680.10">
    <property type="entry name" value="SOS response associated peptidase-like"/>
    <property type="match status" value="1"/>
</dbReference>
<evidence type="ECO:0000256" key="8">
    <source>
        <dbReference type="RuleBase" id="RU364100"/>
    </source>
</evidence>
<evidence type="ECO:0000256" key="2">
    <source>
        <dbReference type="ARBA" id="ARBA00022670"/>
    </source>
</evidence>
<name>A0A9E8HFQ9_9ALTE</name>
<keyword evidence="2 8" id="KW-0645">Protease</keyword>
<dbReference type="GO" id="GO:0003697">
    <property type="term" value="F:single-stranded DNA binding"/>
    <property type="evidence" value="ECO:0007669"/>
    <property type="project" value="InterPro"/>
</dbReference>
<dbReference type="RefSeq" id="WP_251809941.1">
    <property type="nucleotide sequence ID" value="NZ_CP101527.1"/>
</dbReference>
<gene>
    <name evidence="9" type="ORF">NNL22_12215</name>
</gene>